<evidence type="ECO:0000313" key="3">
    <source>
        <dbReference type="Proteomes" id="UP001156691"/>
    </source>
</evidence>
<sequence>MRPPVNRTALEAELARLLGASVVLQPMTQGEESRAFALTVAGEELILRLHPTGHGYAKDAFASRNFGSKELPVPHVVDYGILDSGLFYCLSERAPGVTLQDLDGSELEPVLEPVARVMDAIARTDVSAVSGYGPFDAEGRGGHTSWHDYLLAIADPGADGWSRASGDISETIARLFDLLHALAGHCPETRALVHGDFGSNNVLVDDARISGVIDWSEAMVGDPLYDLANILFWRPWLDCMEQQARFFDQNRPELLKDVRRLTCYQLRIGLGEASGALRQGNRRMLDWALARCEAIASEAGERG</sequence>
<dbReference type="Proteomes" id="UP001156691">
    <property type="component" value="Unassembled WGS sequence"/>
</dbReference>
<evidence type="ECO:0000259" key="1">
    <source>
        <dbReference type="Pfam" id="PF01636"/>
    </source>
</evidence>
<dbReference type="InterPro" id="IPR011009">
    <property type="entry name" value="Kinase-like_dom_sf"/>
</dbReference>
<dbReference type="SUPFAM" id="SSF56112">
    <property type="entry name" value="Protein kinase-like (PK-like)"/>
    <property type="match status" value="1"/>
</dbReference>
<dbReference type="EMBL" id="BSNS01000011">
    <property type="protein sequence ID" value="GLQ54874.1"/>
    <property type="molecule type" value="Genomic_DNA"/>
</dbReference>
<dbReference type="Gene3D" id="3.90.1200.10">
    <property type="match status" value="1"/>
</dbReference>
<comment type="caution">
    <text evidence="2">The sequence shown here is derived from an EMBL/GenBank/DDBJ whole genome shotgun (WGS) entry which is preliminary data.</text>
</comment>
<name>A0ABQ5W4T1_9HYPH</name>
<proteinExistence type="predicted"/>
<dbReference type="Gene3D" id="3.30.200.150">
    <property type="match status" value="1"/>
</dbReference>
<reference evidence="3" key="1">
    <citation type="journal article" date="2019" name="Int. J. Syst. Evol. Microbiol.">
        <title>The Global Catalogue of Microorganisms (GCM) 10K type strain sequencing project: providing services to taxonomists for standard genome sequencing and annotation.</title>
        <authorList>
            <consortium name="The Broad Institute Genomics Platform"/>
            <consortium name="The Broad Institute Genome Sequencing Center for Infectious Disease"/>
            <person name="Wu L."/>
            <person name="Ma J."/>
        </authorList>
    </citation>
    <scope>NUCLEOTIDE SEQUENCE [LARGE SCALE GENOMIC DNA]</scope>
    <source>
        <strain evidence="3">NBRC 112416</strain>
    </source>
</reference>
<dbReference type="InterPro" id="IPR051678">
    <property type="entry name" value="AGP_Transferase"/>
</dbReference>
<gene>
    <name evidence="2" type="ORF">GCM10010862_21330</name>
</gene>
<organism evidence="2 3">
    <name type="scientific">Devosia nitrariae</name>
    <dbReference type="NCBI Taxonomy" id="2071872"/>
    <lineage>
        <taxon>Bacteria</taxon>
        <taxon>Pseudomonadati</taxon>
        <taxon>Pseudomonadota</taxon>
        <taxon>Alphaproteobacteria</taxon>
        <taxon>Hyphomicrobiales</taxon>
        <taxon>Devosiaceae</taxon>
        <taxon>Devosia</taxon>
    </lineage>
</organism>
<evidence type="ECO:0000313" key="2">
    <source>
        <dbReference type="EMBL" id="GLQ54874.1"/>
    </source>
</evidence>
<keyword evidence="3" id="KW-1185">Reference proteome</keyword>
<dbReference type="PANTHER" id="PTHR21310">
    <property type="entry name" value="AMINOGLYCOSIDE PHOSPHOTRANSFERASE-RELATED-RELATED"/>
    <property type="match status" value="1"/>
</dbReference>
<accession>A0ABQ5W4T1</accession>
<protein>
    <recommendedName>
        <fullName evidence="1">Aminoglycoside phosphotransferase domain-containing protein</fullName>
    </recommendedName>
</protein>
<dbReference type="InterPro" id="IPR002575">
    <property type="entry name" value="Aminoglycoside_PTrfase"/>
</dbReference>
<feature type="domain" description="Aminoglycoside phosphotransferase" evidence="1">
    <location>
        <begin position="24"/>
        <end position="245"/>
    </location>
</feature>
<dbReference type="PANTHER" id="PTHR21310:SF15">
    <property type="entry name" value="AMINOGLYCOSIDE PHOSPHOTRANSFERASE DOMAIN-CONTAINING PROTEIN"/>
    <property type="match status" value="1"/>
</dbReference>
<dbReference type="Pfam" id="PF01636">
    <property type="entry name" value="APH"/>
    <property type="match status" value="1"/>
</dbReference>